<name>A0A078AFV8_STYLE</name>
<dbReference type="Pfam" id="PF12762">
    <property type="entry name" value="DDE_Tnp_IS1595"/>
    <property type="match status" value="1"/>
</dbReference>
<dbReference type="AlphaFoldDB" id="A0A078AFV8"/>
<sequence>MDMSLLFQARKINTFYSNAGPQFYETLIGQQRWSYMGHFPQLRWVFGLLCRRTRIPVMYFIKDKSHKNLVDIIKRHTVPGTVIFSDSHSSYVNMPKSKSKLTQYGYYHYWICHITRYVHEKFGFVHTSGIELQWNNMKKSLKGLRYASTEKVINEYVNNHTFRTLYHKAGLHDMVLKALRHFFDYSYNQILELSGFEEFTCPNLWKLDDYIKHLKEGTCKEQVNSLITAKMCKKDNNYWQIQEDLFNCVKPLSLDVIPQDVMNYLEIENARGKKLCPFVRNIFIPVSHVIEYREFWEDTDNDKIGLEKNEDEYKDYCISSLKKVTGERDYYRKLKEIKETQVIDMVEENKERDDEPGSVKLTFMEKFVNGRALKNKNQFLINKSKPLDWGYLDVNVRNN</sequence>
<dbReference type="Proteomes" id="UP000039865">
    <property type="component" value="Unassembled WGS sequence"/>
</dbReference>
<accession>A0A078AFV8</accession>
<dbReference type="EMBL" id="CCKQ01008328">
    <property type="protein sequence ID" value="CDW79773.1"/>
    <property type="molecule type" value="Genomic_DNA"/>
</dbReference>
<evidence type="ECO:0000313" key="3">
    <source>
        <dbReference type="Proteomes" id="UP000039865"/>
    </source>
</evidence>
<dbReference type="PANTHER" id="PTHR47163">
    <property type="entry name" value="DDE_TNP_IS1595 DOMAIN-CONTAINING PROTEIN"/>
    <property type="match status" value="1"/>
</dbReference>
<organism evidence="2 3">
    <name type="scientific">Stylonychia lemnae</name>
    <name type="common">Ciliate</name>
    <dbReference type="NCBI Taxonomy" id="5949"/>
    <lineage>
        <taxon>Eukaryota</taxon>
        <taxon>Sar</taxon>
        <taxon>Alveolata</taxon>
        <taxon>Ciliophora</taxon>
        <taxon>Intramacronucleata</taxon>
        <taxon>Spirotrichea</taxon>
        <taxon>Stichotrichia</taxon>
        <taxon>Sporadotrichida</taxon>
        <taxon>Oxytrichidae</taxon>
        <taxon>Stylonychinae</taxon>
        <taxon>Stylonychia</taxon>
    </lineage>
</organism>
<gene>
    <name evidence="2" type="primary">Contig12677.g13534</name>
    <name evidence="2" type="ORF">STYLEM_8765</name>
</gene>
<feature type="domain" description="ISXO2-like transposase" evidence="1">
    <location>
        <begin position="43"/>
        <end position="163"/>
    </location>
</feature>
<dbReference type="InterPro" id="IPR024445">
    <property type="entry name" value="Tnp_ISXO2-like"/>
</dbReference>
<protein>
    <recommendedName>
        <fullName evidence="1">ISXO2-like transposase domain-containing protein</fullName>
    </recommendedName>
</protein>
<reference evidence="2 3" key="1">
    <citation type="submission" date="2014-06" db="EMBL/GenBank/DDBJ databases">
        <authorList>
            <person name="Swart Estienne"/>
        </authorList>
    </citation>
    <scope>NUCLEOTIDE SEQUENCE [LARGE SCALE GENOMIC DNA]</scope>
    <source>
        <strain evidence="2 3">130c</strain>
    </source>
</reference>
<proteinExistence type="predicted"/>
<dbReference type="PANTHER" id="PTHR47163:SF2">
    <property type="entry name" value="SI:DKEY-17M8.2"/>
    <property type="match status" value="1"/>
</dbReference>
<dbReference type="OrthoDB" id="10067637at2759"/>
<keyword evidence="3" id="KW-1185">Reference proteome</keyword>
<dbReference type="InterPro" id="IPR053164">
    <property type="entry name" value="IS1016-like_transposase"/>
</dbReference>
<dbReference type="InParanoid" id="A0A078AFV8"/>
<evidence type="ECO:0000259" key="1">
    <source>
        <dbReference type="Pfam" id="PF12762"/>
    </source>
</evidence>
<evidence type="ECO:0000313" key="2">
    <source>
        <dbReference type="EMBL" id="CDW79773.1"/>
    </source>
</evidence>